<name>A0ABS9GZ44_9BACL</name>
<dbReference type="SUPFAM" id="SSF48371">
    <property type="entry name" value="ARM repeat"/>
    <property type="match status" value="1"/>
</dbReference>
<evidence type="ECO:0000313" key="1">
    <source>
        <dbReference type="EMBL" id="MCF6136763.1"/>
    </source>
</evidence>
<organism evidence="1 2">
    <name type="scientific">Pseudalkalibacillus berkeleyi</name>
    <dbReference type="NCBI Taxonomy" id="1069813"/>
    <lineage>
        <taxon>Bacteria</taxon>
        <taxon>Bacillati</taxon>
        <taxon>Bacillota</taxon>
        <taxon>Bacilli</taxon>
        <taxon>Bacillales</taxon>
        <taxon>Fictibacillaceae</taxon>
        <taxon>Pseudalkalibacillus</taxon>
    </lineage>
</organism>
<protein>
    <submittedName>
        <fullName evidence="1">DNA alkylation repair protein</fullName>
    </submittedName>
</protein>
<dbReference type="InterPro" id="IPR016024">
    <property type="entry name" value="ARM-type_fold"/>
</dbReference>
<dbReference type="InterPro" id="IPR014825">
    <property type="entry name" value="DNA_alkylation"/>
</dbReference>
<dbReference type="EMBL" id="JAKIJS010000001">
    <property type="protein sequence ID" value="MCF6136763.1"/>
    <property type="molecule type" value="Genomic_DNA"/>
</dbReference>
<dbReference type="Gene3D" id="1.25.10.10">
    <property type="entry name" value="Leucine-rich Repeat Variant"/>
    <property type="match status" value="1"/>
</dbReference>
<proteinExistence type="predicted"/>
<keyword evidence="2" id="KW-1185">Reference proteome</keyword>
<dbReference type="Proteomes" id="UP001649381">
    <property type="component" value="Unassembled WGS sequence"/>
</dbReference>
<dbReference type="InterPro" id="IPR011989">
    <property type="entry name" value="ARM-like"/>
</dbReference>
<reference evidence="1 2" key="1">
    <citation type="submission" date="2022-01" db="EMBL/GenBank/DDBJ databases">
        <title>Alkalihalobacillus sp. EGI L200015, a novel bacterium isolated from a salt lake sediment.</title>
        <authorList>
            <person name="Gao L."/>
            <person name="Fang B.-Z."/>
            <person name="Li W.-J."/>
        </authorList>
    </citation>
    <scope>NUCLEOTIDE SEQUENCE [LARGE SCALE GENOMIC DNA]</scope>
    <source>
        <strain evidence="1 2">KCTC 12718</strain>
    </source>
</reference>
<sequence>MREWKKSFENALNFNGKEEVVDLLEEQKTLHAGTAPAKVKRLAIKLIEQKCMGNEIMMNEWAYFLAKHQSPTAKEIAAHLLVNVYENDKEPCHFYLYYLADDHHWEVREWAAGACGSLLAAHYASFYPVLNEWIQDNSENVRRVVVLAVMYASKSLTSRYVRELLHLFEPLMCDNSAYVKKNLGPFAIGDALLSRFPDEVLAWLEHLSESENEHVRWNIAMVFTSAASRKFKQPGFRLLSSFANDERKPIQRAVKKAKENLENGQQVASK</sequence>
<comment type="caution">
    <text evidence="1">The sequence shown here is derived from an EMBL/GenBank/DDBJ whole genome shotgun (WGS) entry which is preliminary data.</text>
</comment>
<gene>
    <name evidence="1" type="ORF">L2716_03410</name>
</gene>
<evidence type="ECO:0000313" key="2">
    <source>
        <dbReference type="Proteomes" id="UP001649381"/>
    </source>
</evidence>
<accession>A0ABS9GZ44</accession>
<dbReference type="RefSeq" id="WP_236331792.1">
    <property type="nucleotide sequence ID" value="NZ_JAKIJS010000001.1"/>
</dbReference>
<dbReference type="Pfam" id="PF08713">
    <property type="entry name" value="DNA_alkylation"/>
    <property type="match status" value="1"/>
</dbReference>